<feature type="domain" description="Wadjet protein JetD C-terminal" evidence="1">
    <location>
        <begin position="213"/>
        <end position="392"/>
    </location>
</feature>
<evidence type="ECO:0000313" key="4">
    <source>
        <dbReference type="Proteomes" id="UP000029060"/>
    </source>
</evidence>
<comment type="caution">
    <text evidence="3">The sequence shown here is derived from an EMBL/GenBank/DDBJ whole genome shotgun (WGS) entry which is preliminary data.</text>
</comment>
<keyword evidence="4" id="KW-1185">Reference proteome</keyword>
<organism evidence="3 4">
    <name type="scientific">Bifidobacterium merycicum</name>
    <dbReference type="NCBI Taxonomy" id="78345"/>
    <lineage>
        <taxon>Bacteria</taxon>
        <taxon>Bacillati</taxon>
        <taxon>Actinomycetota</taxon>
        <taxon>Actinomycetes</taxon>
        <taxon>Bifidobacteriales</taxon>
        <taxon>Bifidobacteriaceae</taxon>
        <taxon>Bifidobacterium</taxon>
    </lineage>
</organism>
<dbReference type="RefSeq" id="WP_051914822.1">
    <property type="nucleotide sequence ID" value="NZ_CADAXU010000004.1"/>
</dbReference>
<dbReference type="EMBL" id="JGZC01000001">
    <property type="protein sequence ID" value="KFI71484.1"/>
    <property type="molecule type" value="Genomic_DNA"/>
</dbReference>
<dbReference type="InterPro" id="IPR024534">
    <property type="entry name" value="JetD_C"/>
</dbReference>
<dbReference type="PIRSF" id="PIRSF028408">
    <property type="entry name" value="UCP028408"/>
    <property type="match status" value="1"/>
</dbReference>
<dbReference type="AlphaFoldDB" id="A0A087BKD4"/>
<dbReference type="STRING" id="78345.BMERY_0989"/>
<dbReference type="InterPro" id="IPR024537">
    <property type="entry name" value="DUF3322"/>
</dbReference>
<reference evidence="3 4" key="1">
    <citation type="submission" date="2014-03" db="EMBL/GenBank/DDBJ databases">
        <title>Genomics of Bifidobacteria.</title>
        <authorList>
            <person name="Ventura M."/>
            <person name="Milani C."/>
            <person name="Lugli G.A."/>
        </authorList>
    </citation>
    <scope>NUCLEOTIDE SEQUENCE [LARGE SCALE GENOMIC DNA]</scope>
    <source>
        <strain evidence="3 4">LMG 11341</strain>
    </source>
</reference>
<accession>A0A087BKD4</accession>
<protein>
    <recommendedName>
        <fullName evidence="5">Wadjet protein JetD C-terminal domain-containing protein</fullName>
    </recommendedName>
</protein>
<evidence type="ECO:0000259" key="2">
    <source>
        <dbReference type="Pfam" id="PF11795"/>
    </source>
</evidence>
<dbReference type="eggNOG" id="COG4924">
    <property type="taxonomic scope" value="Bacteria"/>
</dbReference>
<evidence type="ECO:0008006" key="5">
    <source>
        <dbReference type="Google" id="ProtNLM"/>
    </source>
</evidence>
<dbReference type="Proteomes" id="UP000029060">
    <property type="component" value="Unassembled WGS sequence"/>
</dbReference>
<feature type="domain" description="DUF3322" evidence="2">
    <location>
        <begin position="30"/>
        <end position="192"/>
    </location>
</feature>
<proteinExistence type="predicted"/>
<gene>
    <name evidence="3" type="ORF">BMERY_0989</name>
</gene>
<name>A0A087BKD4_9BIFI</name>
<evidence type="ECO:0000313" key="3">
    <source>
        <dbReference type="EMBL" id="KFI71484.1"/>
    </source>
</evidence>
<evidence type="ECO:0000259" key="1">
    <source>
        <dbReference type="Pfam" id="PF09983"/>
    </source>
</evidence>
<dbReference type="OrthoDB" id="322908at2"/>
<sequence length="402" mass="45756">MKWNIGDLSGTDAQVKTNIGKQLRAFVEQYLDKQRFALFQVWPYTVRAPQPSKSEFENDSNTYITITKVLRQWAQSHDCQYTEVFRLQGANCGKTTLVKDIAVPDERTALRIAGRECASRYRITRRRLRCLREEFNASDEAVVKVIRKLDDATDLDFDLVRQAAHYFAEHDASGMSPRAVPIPGFSTKWLGGKSSERRKAICLLLGRDALDFKERPGEIRLRYLDPAHRGYPDLYVTEPWSNADCAGFDYAVIVENKDTYQEMPEIENGLCIFGNGRAANRIAALLPWIADIPHVVYWGDMDADGLEILSEVRESGIDCESLFMDVESCTRYERFGTAYTPKGERLKLRNPAEVPGLREDERALYESLCSGEGVNYLRIEQERIPIVDAVERLRAFGFPVAG</sequence>
<dbReference type="InterPro" id="IPR014544">
    <property type="entry name" value="UCP028408"/>
</dbReference>
<dbReference type="Pfam" id="PF09983">
    <property type="entry name" value="JetD_C"/>
    <property type="match status" value="1"/>
</dbReference>
<dbReference type="Pfam" id="PF11795">
    <property type="entry name" value="DUF3322"/>
    <property type="match status" value="1"/>
</dbReference>